<gene>
    <name evidence="1" type="ORF">SAMN00790413_01744</name>
</gene>
<sequence>MNRLHDLWLEFEEGLRESGITEEQFAALLNRAYRYREEAVAYRLSAVSRTEELKLQLRHCSYRSLRYEWFSELNADEIVEILPYLVPASMHWEAREGDPSGISWLIRYVNAALDALPRDQARELYLEGFKKYLQGFGYYRRATPEERRSMLTDYMWLDRQQIYASATAQENRDALAGLIRLLLGDEAVGVYLAGLDRAGHTRMWSVETA</sequence>
<evidence type="ECO:0000313" key="2">
    <source>
        <dbReference type="Proteomes" id="UP000192582"/>
    </source>
</evidence>
<dbReference type="EMBL" id="FWWU01000009">
    <property type="protein sequence ID" value="SMB92841.1"/>
    <property type="molecule type" value="Genomic_DNA"/>
</dbReference>
<dbReference type="AlphaFoldDB" id="A0A1W1VIH7"/>
<dbReference type="OrthoDB" id="69050at2"/>
<protein>
    <submittedName>
        <fullName evidence="1">Uncharacterized protein</fullName>
    </submittedName>
</protein>
<dbReference type="STRING" id="695939.SAMN00790413_01744"/>
<dbReference type="Proteomes" id="UP000192582">
    <property type="component" value="Unassembled WGS sequence"/>
</dbReference>
<reference evidence="1 2" key="1">
    <citation type="submission" date="2017-04" db="EMBL/GenBank/DDBJ databases">
        <authorList>
            <person name="Afonso C.L."/>
            <person name="Miller P.J."/>
            <person name="Scott M.A."/>
            <person name="Spackman E."/>
            <person name="Goraichik I."/>
            <person name="Dimitrov K.M."/>
            <person name="Suarez D.L."/>
            <person name="Swayne D.E."/>
        </authorList>
    </citation>
    <scope>NUCLEOTIDE SEQUENCE [LARGE SCALE GENOMIC DNA]</scope>
    <source>
        <strain evidence="1 2">KR-140</strain>
    </source>
</reference>
<organism evidence="1 2">
    <name type="scientific">Deinococcus hopiensis KR-140</name>
    <dbReference type="NCBI Taxonomy" id="695939"/>
    <lineage>
        <taxon>Bacteria</taxon>
        <taxon>Thermotogati</taxon>
        <taxon>Deinococcota</taxon>
        <taxon>Deinococci</taxon>
        <taxon>Deinococcales</taxon>
        <taxon>Deinococcaceae</taxon>
        <taxon>Deinococcus</taxon>
    </lineage>
</organism>
<accession>A0A1W1VIH7</accession>
<proteinExistence type="predicted"/>
<name>A0A1W1VIH7_9DEIO</name>
<evidence type="ECO:0000313" key="1">
    <source>
        <dbReference type="EMBL" id="SMB92841.1"/>
    </source>
</evidence>
<keyword evidence="2" id="KW-1185">Reference proteome</keyword>